<organism evidence="2 3">
    <name type="scientific">Caulobacter ginsengisoli</name>
    <dbReference type="NCBI Taxonomy" id="400775"/>
    <lineage>
        <taxon>Bacteria</taxon>
        <taxon>Pseudomonadati</taxon>
        <taxon>Pseudomonadota</taxon>
        <taxon>Alphaproteobacteria</taxon>
        <taxon>Caulobacterales</taxon>
        <taxon>Caulobacteraceae</taxon>
        <taxon>Caulobacter</taxon>
    </lineage>
</organism>
<evidence type="ECO:0000313" key="3">
    <source>
        <dbReference type="Proteomes" id="UP001228905"/>
    </source>
</evidence>
<feature type="transmembrane region" description="Helical" evidence="1">
    <location>
        <begin position="359"/>
        <end position="383"/>
    </location>
</feature>
<feature type="transmembrane region" description="Helical" evidence="1">
    <location>
        <begin position="21"/>
        <end position="40"/>
    </location>
</feature>
<keyword evidence="1" id="KW-0812">Transmembrane</keyword>
<reference evidence="2 3" key="1">
    <citation type="submission" date="2023-07" db="EMBL/GenBank/DDBJ databases">
        <title>Genomic Encyclopedia of Type Strains, Phase IV (KMG-IV): sequencing the most valuable type-strain genomes for metagenomic binning, comparative biology and taxonomic classification.</title>
        <authorList>
            <person name="Goeker M."/>
        </authorList>
    </citation>
    <scope>NUCLEOTIDE SEQUENCE [LARGE SCALE GENOMIC DNA]</scope>
    <source>
        <strain evidence="2 3">DSM 18695</strain>
    </source>
</reference>
<dbReference type="EMBL" id="JAUSVS010000003">
    <property type="protein sequence ID" value="MDQ0464421.1"/>
    <property type="molecule type" value="Genomic_DNA"/>
</dbReference>
<feature type="transmembrane region" description="Helical" evidence="1">
    <location>
        <begin position="167"/>
        <end position="185"/>
    </location>
</feature>
<dbReference type="Pfam" id="PF05940">
    <property type="entry name" value="NnrS"/>
    <property type="match status" value="1"/>
</dbReference>
<dbReference type="InterPro" id="IPR010266">
    <property type="entry name" value="NnrS"/>
</dbReference>
<feature type="transmembrane region" description="Helical" evidence="1">
    <location>
        <begin position="325"/>
        <end position="347"/>
    </location>
</feature>
<gene>
    <name evidence="2" type="ORF">QO010_002202</name>
</gene>
<feature type="transmembrane region" description="Helical" evidence="1">
    <location>
        <begin position="110"/>
        <end position="131"/>
    </location>
</feature>
<dbReference type="RefSeq" id="WP_307349089.1">
    <property type="nucleotide sequence ID" value="NZ_JAUSVS010000003.1"/>
</dbReference>
<sequence>MTSTSAARRAYEGPTLFSYGFRPFFLFGAAWSALVVPLWLFSYFHGGPAALTREWHIHEMIFGFLAAVIAGFLTTAVPNWTGRMPVIGAPLAVLVSLWGSGRVAMLFQDLLGPMAAMIDSLFLIAFAAVIWREVLAGRNWRNLPVCGLVTLLALANIAFHLRVADELGVRLALGAASLLIALIGGRIIPSFTRNWMKTRGLESGPALFGMIDRVALGLTGLGAALWVMAPTGTLTGVALALAGAAHLVRLSRWRGRQTLAEPLVWILHLGYGWLGAALILLGAAAAAPDLVARSAGIHALTAGAVGVMTLAVMSRATRGHSGRPLTAGWATTAIYLTINAAALLRVAAPFIPNLQTGLLIASGLAWSLAFGGFAVAYYGMLALPRPRAA</sequence>
<evidence type="ECO:0000256" key="1">
    <source>
        <dbReference type="SAM" id="Phobius"/>
    </source>
</evidence>
<feature type="transmembrane region" description="Helical" evidence="1">
    <location>
        <begin position="60"/>
        <end position="77"/>
    </location>
</feature>
<evidence type="ECO:0000313" key="2">
    <source>
        <dbReference type="EMBL" id="MDQ0464421.1"/>
    </source>
</evidence>
<feature type="transmembrane region" description="Helical" evidence="1">
    <location>
        <begin position="263"/>
        <end position="284"/>
    </location>
</feature>
<feature type="transmembrane region" description="Helical" evidence="1">
    <location>
        <begin position="290"/>
        <end position="313"/>
    </location>
</feature>
<name>A0ABU0IQY3_9CAUL</name>
<feature type="transmembrane region" description="Helical" evidence="1">
    <location>
        <begin position="233"/>
        <end position="251"/>
    </location>
</feature>
<keyword evidence="1" id="KW-1133">Transmembrane helix</keyword>
<keyword evidence="1" id="KW-0472">Membrane</keyword>
<dbReference type="Proteomes" id="UP001228905">
    <property type="component" value="Unassembled WGS sequence"/>
</dbReference>
<comment type="caution">
    <text evidence="2">The sequence shown here is derived from an EMBL/GenBank/DDBJ whole genome shotgun (WGS) entry which is preliminary data.</text>
</comment>
<feature type="transmembrane region" description="Helical" evidence="1">
    <location>
        <begin position="206"/>
        <end position="227"/>
    </location>
</feature>
<feature type="transmembrane region" description="Helical" evidence="1">
    <location>
        <begin position="143"/>
        <end position="161"/>
    </location>
</feature>
<feature type="transmembrane region" description="Helical" evidence="1">
    <location>
        <begin position="84"/>
        <end position="104"/>
    </location>
</feature>
<protein>
    <submittedName>
        <fullName evidence="2">Uncharacterized protein involved in response to NO</fullName>
    </submittedName>
</protein>
<keyword evidence="3" id="KW-1185">Reference proteome</keyword>
<proteinExistence type="predicted"/>
<accession>A0ABU0IQY3</accession>